<keyword evidence="1 2" id="KW-0807">Transducer</keyword>
<feature type="coiled-coil region" evidence="3">
    <location>
        <begin position="10"/>
        <end position="51"/>
    </location>
</feature>
<dbReference type="InterPro" id="IPR004089">
    <property type="entry name" value="MCPsignal_dom"/>
</dbReference>
<dbReference type="GO" id="GO:0007165">
    <property type="term" value="P:signal transduction"/>
    <property type="evidence" value="ECO:0007669"/>
    <property type="project" value="UniProtKB-KW"/>
</dbReference>
<dbReference type="SMART" id="SM00283">
    <property type="entry name" value="MA"/>
    <property type="match status" value="1"/>
</dbReference>
<evidence type="ECO:0000256" key="1">
    <source>
        <dbReference type="ARBA" id="ARBA00023224"/>
    </source>
</evidence>
<evidence type="ECO:0000259" key="4">
    <source>
        <dbReference type="PROSITE" id="PS50111"/>
    </source>
</evidence>
<organism evidence="5 6">
    <name type="scientific">Parazoarcus communis</name>
    <dbReference type="NCBI Taxonomy" id="41977"/>
    <lineage>
        <taxon>Bacteria</taxon>
        <taxon>Pseudomonadati</taxon>
        <taxon>Pseudomonadota</taxon>
        <taxon>Betaproteobacteria</taxon>
        <taxon>Rhodocyclales</taxon>
        <taxon>Zoogloeaceae</taxon>
        <taxon>Parazoarcus</taxon>
    </lineage>
</organism>
<dbReference type="PROSITE" id="PS50111">
    <property type="entry name" value="CHEMOTAXIS_TRANSDUC_2"/>
    <property type="match status" value="1"/>
</dbReference>
<gene>
    <name evidence="5" type="ORF">CEW83_19700</name>
</gene>
<feature type="domain" description="Methyl-accepting transducer" evidence="4">
    <location>
        <begin position="61"/>
        <end position="254"/>
    </location>
</feature>
<dbReference type="Pfam" id="PF00015">
    <property type="entry name" value="MCPsignal"/>
    <property type="match status" value="1"/>
</dbReference>
<dbReference type="SUPFAM" id="SSF58104">
    <property type="entry name" value="Methyl-accepting chemotaxis protein (MCP) signaling domain"/>
    <property type="match status" value="1"/>
</dbReference>
<keyword evidence="3" id="KW-0175">Coiled coil</keyword>
<evidence type="ECO:0000313" key="6">
    <source>
        <dbReference type="Proteomes" id="UP000244930"/>
    </source>
</evidence>
<dbReference type="KEGG" id="acom:CEW83_19700"/>
<dbReference type="EMBL" id="CP022187">
    <property type="protein sequence ID" value="AWI77842.1"/>
    <property type="molecule type" value="Genomic_DNA"/>
</dbReference>
<keyword evidence="6" id="KW-1185">Reference proteome</keyword>
<name>A0A2U8GVY3_9RHOO</name>
<evidence type="ECO:0000256" key="3">
    <source>
        <dbReference type="SAM" id="Coils"/>
    </source>
</evidence>
<dbReference type="PANTHER" id="PTHR32089">
    <property type="entry name" value="METHYL-ACCEPTING CHEMOTAXIS PROTEIN MCPB"/>
    <property type="match status" value="1"/>
</dbReference>
<dbReference type="Proteomes" id="UP000244930">
    <property type="component" value="Chromosome"/>
</dbReference>
<dbReference type="InterPro" id="IPR025991">
    <property type="entry name" value="Chemoreceptor_zinc-bind_dom"/>
</dbReference>
<reference evidence="5 6" key="1">
    <citation type="submission" date="2017-06" db="EMBL/GenBank/DDBJ databases">
        <title>Azoarcus.</title>
        <authorList>
            <person name="Woo J.-H."/>
            <person name="Kim H.-S."/>
        </authorList>
    </citation>
    <scope>NUCLEOTIDE SEQUENCE [LARGE SCALE GENOMIC DNA]</scope>
    <source>
        <strain evidence="5 6">TSPY31</strain>
    </source>
</reference>
<dbReference type="GO" id="GO:0016020">
    <property type="term" value="C:membrane"/>
    <property type="evidence" value="ECO:0007669"/>
    <property type="project" value="InterPro"/>
</dbReference>
<proteinExistence type="predicted"/>
<sequence>MGWLGKSAELAALRVELDVARSALEFERERSATLEARIAEQELACAEAKRREALFDALFGQLRNYGQTLVSVQGTFGDLAQRLGAQERAATRSTVAADESVAAIGSVSGSLAQLATDTGETAGSVAQLAERAAQIGGIVRLIREIADQTNLLALNAAIEAARAGEQGRGFAVVADEVRKLAERTAGATNEISGLVTAIQGETGQVRGVIGSLSDKATSAAEDGRRAQGSMDELSDIARQLAGTMQDASVRSFAELAKLDHLIFKLDVYQAVSGHSGRTAADFSSHHECRLGKWYFEGDGKRFANLPAYRNLDAPHALVHAAGKRALESCGAGRLDDALSGIQDMEQASVRVLSELQAISDSSVQSRR</sequence>
<protein>
    <submittedName>
        <fullName evidence="5">Chemotaxis protein</fullName>
    </submittedName>
</protein>
<evidence type="ECO:0000313" key="5">
    <source>
        <dbReference type="EMBL" id="AWI77842.1"/>
    </source>
</evidence>
<dbReference type="AlphaFoldDB" id="A0A2U8GVY3"/>
<dbReference type="Pfam" id="PF13682">
    <property type="entry name" value="CZB"/>
    <property type="match status" value="1"/>
</dbReference>
<accession>A0A2U8GVY3</accession>
<dbReference type="Gene3D" id="1.20.120.30">
    <property type="entry name" value="Aspartate receptor, ligand-binding domain"/>
    <property type="match status" value="1"/>
</dbReference>
<dbReference type="PANTHER" id="PTHR32089:SF112">
    <property type="entry name" value="LYSOZYME-LIKE PROTEIN-RELATED"/>
    <property type="match status" value="1"/>
</dbReference>
<dbReference type="Gene3D" id="6.10.250.3200">
    <property type="match status" value="1"/>
</dbReference>
<evidence type="ECO:0000256" key="2">
    <source>
        <dbReference type="PROSITE-ProRule" id="PRU00284"/>
    </source>
</evidence>